<comment type="caution">
    <text evidence="2">The sequence shown here is derived from an EMBL/GenBank/DDBJ whole genome shotgun (WGS) entry which is preliminary data.</text>
</comment>
<dbReference type="EMBL" id="JACVVK020000028">
    <property type="protein sequence ID" value="KAK7502086.1"/>
    <property type="molecule type" value="Genomic_DNA"/>
</dbReference>
<reference evidence="2 3" key="1">
    <citation type="journal article" date="2023" name="Sci. Data">
        <title>Genome assembly of the Korean intertidal mud-creeper Batillaria attramentaria.</title>
        <authorList>
            <person name="Patra A.K."/>
            <person name="Ho P.T."/>
            <person name="Jun S."/>
            <person name="Lee S.J."/>
            <person name="Kim Y."/>
            <person name="Won Y.J."/>
        </authorList>
    </citation>
    <scope>NUCLEOTIDE SEQUENCE [LARGE SCALE GENOMIC DNA]</scope>
    <source>
        <strain evidence="2">Wonlab-2016</strain>
    </source>
</reference>
<dbReference type="AlphaFoldDB" id="A0ABD0LSE6"/>
<evidence type="ECO:0000313" key="3">
    <source>
        <dbReference type="Proteomes" id="UP001519460"/>
    </source>
</evidence>
<accession>A0ABD0LSE6</accession>
<evidence type="ECO:0000313" key="2">
    <source>
        <dbReference type="EMBL" id="KAK7502086.1"/>
    </source>
</evidence>
<sequence>MSDGADSIDSANYSSQINFPSSKGPRFIGEAAEMAPTLKSTTKLGITADLNSWEETVNPCKQGHKKTAGDDAETFPKNRLTAHDTASVEDCDLKVRQTPAIRPSPDHQTASTKQNLPLCFQRAGPVITSAYRHASLATRLRWAVVTPARRGKERAGGTALPTKELSGDGEAVVACV</sequence>
<evidence type="ECO:0000256" key="1">
    <source>
        <dbReference type="SAM" id="MobiDB-lite"/>
    </source>
</evidence>
<proteinExistence type="predicted"/>
<gene>
    <name evidence="2" type="ORF">BaRGS_00006838</name>
</gene>
<dbReference type="Proteomes" id="UP001519460">
    <property type="component" value="Unassembled WGS sequence"/>
</dbReference>
<organism evidence="2 3">
    <name type="scientific">Batillaria attramentaria</name>
    <dbReference type="NCBI Taxonomy" id="370345"/>
    <lineage>
        <taxon>Eukaryota</taxon>
        <taxon>Metazoa</taxon>
        <taxon>Spiralia</taxon>
        <taxon>Lophotrochozoa</taxon>
        <taxon>Mollusca</taxon>
        <taxon>Gastropoda</taxon>
        <taxon>Caenogastropoda</taxon>
        <taxon>Sorbeoconcha</taxon>
        <taxon>Cerithioidea</taxon>
        <taxon>Batillariidae</taxon>
        <taxon>Batillaria</taxon>
    </lineage>
</organism>
<feature type="compositionally biased region" description="Polar residues" evidence="1">
    <location>
        <begin position="9"/>
        <end position="21"/>
    </location>
</feature>
<feature type="region of interest" description="Disordered" evidence="1">
    <location>
        <begin position="1"/>
        <end position="25"/>
    </location>
</feature>
<name>A0ABD0LSE6_9CAEN</name>
<keyword evidence="3" id="KW-1185">Reference proteome</keyword>
<protein>
    <submittedName>
        <fullName evidence="2">Uncharacterized protein</fullName>
    </submittedName>
</protein>